<feature type="transmembrane region" description="Helical" evidence="1">
    <location>
        <begin position="128"/>
        <end position="150"/>
    </location>
</feature>
<keyword evidence="1" id="KW-0812">Transmembrane</keyword>
<dbReference type="EMBL" id="JAUSUK010000001">
    <property type="protein sequence ID" value="MDQ0324319.1"/>
    <property type="molecule type" value="Genomic_DNA"/>
</dbReference>
<evidence type="ECO:0000313" key="3">
    <source>
        <dbReference type="Proteomes" id="UP001230253"/>
    </source>
</evidence>
<reference evidence="2 3" key="1">
    <citation type="submission" date="2023-07" db="EMBL/GenBank/DDBJ databases">
        <title>Genomic Encyclopedia of Type Strains, Phase IV (KMG-IV): sequencing the most valuable type-strain genomes for metagenomic binning, comparative biology and taxonomic classification.</title>
        <authorList>
            <person name="Goeker M."/>
        </authorList>
    </citation>
    <scope>NUCLEOTIDE SEQUENCE [LARGE SCALE GENOMIC DNA]</scope>
    <source>
        <strain evidence="2 3">DSM 11549</strain>
    </source>
</reference>
<keyword evidence="1" id="KW-1133">Transmembrane helix</keyword>
<evidence type="ECO:0008006" key="4">
    <source>
        <dbReference type="Google" id="ProtNLM"/>
    </source>
</evidence>
<feature type="transmembrane region" description="Helical" evidence="1">
    <location>
        <begin position="76"/>
        <end position="93"/>
    </location>
</feature>
<keyword evidence="1" id="KW-0472">Membrane</keyword>
<dbReference type="RefSeq" id="WP_307152627.1">
    <property type="nucleotide sequence ID" value="NZ_JAUSUK010000001.1"/>
</dbReference>
<keyword evidence="3" id="KW-1185">Reference proteome</keyword>
<feature type="transmembrane region" description="Helical" evidence="1">
    <location>
        <begin position="189"/>
        <end position="209"/>
    </location>
</feature>
<evidence type="ECO:0000313" key="2">
    <source>
        <dbReference type="EMBL" id="MDQ0324319.1"/>
    </source>
</evidence>
<protein>
    <recommendedName>
        <fullName evidence="4">Ceramidase</fullName>
    </recommendedName>
</protein>
<accession>A0ABU0C1C9</accession>
<dbReference type="Proteomes" id="UP001230253">
    <property type="component" value="Unassembled WGS sequence"/>
</dbReference>
<feature type="transmembrane region" description="Helical" evidence="1">
    <location>
        <begin position="22"/>
        <end position="39"/>
    </location>
</feature>
<organism evidence="2 3">
    <name type="scientific">Rhodopseudomonas julia</name>
    <dbReference type="NCBI Taxonomy" id="200617"/>
    <lineage>
        <taxon>Bacteria</taxon>
        <taxon>Pseudomonadati</taxon>
        <taxon>Pseudomonadota</taxon>
        <taxon>Alphaproteobacteria</taxon>
        <taxon>Hyphomicrobiales</taxon>
        <taxon>Nitrobacteraceae</taxon>
        <taxon>Rhodopseudomonas</taxon>
    </lineage>
</organism>
<gene>
    <name evidence="2" type="ORF">J2R99_000168</name>
</gene>
<feature type="transmembrane region" description="Helical" evidence="1">
    <location>
        <begin position="157"/>
        <end position="177"/>
    </location>
</feature>
<proteinExistence type="predicted"/>
<evidence type="ECO:0000256" key="1">
    <source>
        <dbReference type="SAM" id="Phobius"/>
    </source>
</evidence>
<comment type="caution">
    <text evidence="2">The sequence shown here is derived from an EMBL/GenBank/DDBJ whole genome shotgun (WGS) entry which is preliminary data.</text>
</comment>
<name>A0ABU0C1C9_9BRAD</name>
<feature type="transmembrane region" description="Helical" evidence="1">
    <location>
        <begin position="100"/>
        <end position="122"/>
    </location>
</feature>
<sequence length="227" mass="24813">MNWTEPIDIYCERTDPSFWAEPLNAISNAAFLIAAFWAFRRWQRAGGEDGAALFLITLVATIGIGSFLFHTFANRWSVMADVVPISVFIYVYFGLALRRFLGLSWGWTIAALLGFVGFSFAAEPLLRPLFGGSAGYAPALLAMLGVGLFLRRKGHPAGGGILAAAGVFALSLCLRMSDQPICTTLPIGTHYFWHVFNAVTLAILVAAAIRAGARRERVRSETLHRSE</sequence>
<feature type="transmembrane region" description="Helical" evidence="1">
    <location>
        <begin position="51"/>
        <end position="70"/>
    </location>
</feature>